<proteinExistence type="predicted"/>
<dbReference type="EMBL" id="CDMZ01000141">
    <property type="protein sequence ID" value="CEM07725.1"/>
    <property type="molecule type" value="Genomic_DNA"/>
</dbReference>
<evidence type="ECO:0000313" key="2">
    <source>
        <dbReference type="EMBL" id="CEM07725.1"/>
    </source>
</evidence>
<sequence>MADGTGREITPVHKDQFWKACVANELTAGARWAAQWGEVLTPPERRLVSDVDLQRDIVEKTLKSLKDTGARDFTIPDSEMRSELRPRPPLELFGVSQNGRKTSSELQASW</sequence>
<name>A0A0G4F5S7_9ALVE</name>
<feature type="compositionally biased region" description="Polar residues" evidence="1">
    <location>
        <begin position="95"/>
        <end position="110"/>
    </location>
</feature>
<dbReference type="VEuPathDB" id="CryptoDB:Cvel_15331"/>
<protein>
    <submittedName>
        <fullName evidence="2">Uncharacterized protein</fullName>
    </submittedName>
</protein>
<reference evidence="2" key="1">
    <citation type="submission" date="2014-11" db="EMBL/GenBank/DDBJ databases">
        <authorList>
            <person name="Otto D Thomas"/>
            <person name="Naeem Raeece"/>
        </authorList>
    </citation>
    <scope>NUCLEOTIDE SEQUENCE</scope>
</reference>
<organism evidence="2">
    <name type="scientific">Chromera velia CCMP2878</name>
    <dbReference type="NCBI Taxonomy" id="1169474"/>
    <lineage>
        <taxon>Eukaryota</taxon>
        <taxon>Sar</taxon>
        <taxon>Alveolata</taxon>
        <taxon>Colpodellida</taxon>
        <taxon>Chromeraceae</taxon>
        <taxon>Chromera</taxon>
    </lineage>
</organism>
<evidence type="ECO:0000256" key="1">
    <source>
        <dbReference type="SAM" id="MobiDB-lite"/>
    </source>
</evidence>
<feature type="compositionally biased region" description="Basic and acidic residues" evidence="1">
    <location>
        <begin position="78"/>
        <end position="88"/>
    </location>
</feature>
<dbReference type="AlphaFoldDB" id="A0A0G4F5S7"/>
<accession>A0A0G4F5S7</accession>
<feature type="region of interest" description="Disordered" evidence="1">
    <location>
        <begin position="72"/>
        <end position="110"/>
    </location>
</feature>
<gene>
    <name evidence="2" type="ORF">Cvel_15331</name>
</gene>